<gene>
    <name evidence="13" type="primary">kamA</name>
    <name evidence="13" type="ORF">MPNT_10200</name>
</gene>
<dbReference type="InterPro" id="IPR003739">
    <property type="entry name" value="Lys_aminomutase/Glu_NH3_mut"/>
</dbReference>
<evidence type="ECO:0000256" key="10">
    <source>
        <dbReference type="ARBA" id="ARBA00023235"/>
    </source>
</evidence>
<dbReference type="GO" id="GO:0051539">
    <property type="term" value="F:4 iron, 4 sulfur cluster binding"/>
    <property type="evidence" value="ECO:0007669"/>
    <property type="project" value="UniProtKB-KW"/>
</dbReference>
<evidence type="ECO:0000256" key="4">
    <source>
        <dbReference type="ARBA" id="ARBA00022485"/>
    </source>
</evidence>
<evidence type="ECO:0000256" key="5">
    <source>
        <dbReference type="ARBA" id="ARBA00022691"/>
    </source>
</evidence>
<dbReference type="NCBIfam" id="TIGR00238">
    <property type="entry name" value="KamA family radical SAM protein"/>
    <property type="match status" value="1"/>
</dbReference>
<dbReference type="PANTHER" id="PTHR30538">
    <property type="entry name" value="LYSINE 2,3-AMINOMUTASE-RELATED"/>
    <property type="match status" value="1"/>
</dbReference>
<dbReference type="InterPro" id="IPR013785">
    <property type="entry name" value="Aldolase_TIM"/>
</dbReference>
<evidence type="ECO:0000256" key="2">
    <source>
        <dbReference type="ARBA" id="ARBA00001966"/>
    </source>
</evidence>
<accession>A0A8J2BM88</accession>
<keyword evidence="8" id="KW-0408">Iron</keyword>
<comment type="cofactor">
    <cofactor evidence="1 11">
        <name>pyridoxal 5'-phosphate</name>
        <dbReference type="ChEBI" id="CHEBI:597326"/>
    </cofactor>
</comment>
<proteinExistence type="inferred from homology"/>
<keyword evidence="10 13" id="KW-0413">Isomerase</keyword>
<keyword evidence="7 11" id="KW-0663">Pyridoxal phosphate</keyword>
<dbReference type="Gene3D" id="6.10.140.1170">
    <property type="match status" value="1"/>
</dbReference>
<evidence type="ECO:0000313" key="14">
    <source>
        <dbReference type="Proteomes" id="UP000663859"/>
    </source>
</evidence>
<dbReference type="Proteomes" id="UP000663859">
    <property type="component" value="Unassembled WGS sequence"/>
</dbReference>
<feature type="modified residue" description="N6-(pyridoxal phosphate)lysine" evidence="11">
    <location>
        <position position="421"/>
    </location>
</feature>
<dbReference type="EMBL" id="CAJNOB010000001">
    <property type="protein sequence ID" value="CAF0689372.1"/>
    <property type="molecule type" value="Genomic_DNA"/>
</dbReference>
<dbReference type="AlphaFoldDB" id="A0A8J2BM88"/>
<keyword evidence="4" id="KW-0004">4Fe-4S</keyword>
<comment type="cofactor">
    <cofactor evidence="2">
        <name>[4Fe-4S] cluster</name>
        <dbReference type="ChEBI" id="CHEBI:49883"/>
    </cofactor>
</comment>
<sequence>MTPADLQSAPFGRFGICPPTSALLRTATYWSRQARSMALTFLPPQEQAERLGARLSFDSLRKPFSLGYRRKRQQALNPERYREFSSAGKGPWSDVPDTVWNDWRWQLRNRLTTLESLSRFMELTPEEREGVSLAAKKRLALAITPYFFCLLDPKDPACPLRRQVIPTGRELFRAPYELVDPCGEDRSMVAPGLVHRYPDRVLFLVTSRCASYCRYCTRSRIVSGASGRELPPDYGPALEYLRSHPEVRDVLLSGGDPLLLADSKLEGLLAELRRIPHIEILRIGTRIPIFLPQRITPELCRLLRAFHPLWINIHVNHPAELTEEARQALERLADVGIPLGNQSVLLRGINDDEETLRVLVQKLLRCRVRPYYLYQCDLIEGTSHFRTPVRRGLELIASLRGHTTGFAVPQFVVEGPGGGGKIPLDPDYVESFENGQLRLRNYRGDAYLYPDVPPETDGPALTIRSNCD</sequence>
<keyword evidence="6" id="KW-0479">Metal-binding</keyword>
<dbReference type="Pfam" id="PF04055">
    <property type="entry name" value="Radical_SAM"/>
    <property type="match status" value="1"/>
</dbReference>
<organism evidence="13 14">
    <name type="scientific">Candidatus Methylacidithermus pantelleriae</name>
    <dbReference type="NCBI Taxonomy" id="2744239"/>
    <lineage>
        <taxon>Bacteria</taxon>
        <taxon>Pseudomonadati</taxon>
        <taxon>Verrucomicrobiota</taxon>
        <taxon>Methylacidiphilae</taxon>
        <taxon>Methylacidiphilales</taxon>
        <taxon>Methylacidiphilaceae</taxon>
        <taxon>Candidatus Methylacidithermus</taxon>
    </lineage>
</organism>
<evidence type="ECO:0000256" key="3">
    <source>
        <dbReference type="ARBA" id="ARBA00008703"/>
    </source>
</evidence>
<protein>
    <submittedName>
        <fullName evidence="13">L-lysine 2,3-aminomutase</fullName>
        <ecNumber evidence="13">5.4.3.2</ecNumber>
    </submittedName>
</protein>
<dbReference type="GO" id="GO:0050066">
    <property type="term" value="F:L-lysine 2,3-aminomutase activity"/>
    <property type="evidence" value="ECO:0007669"/>
    <property type="project" value="UniProtKB-EC"/>
</dbReference>
<evidence type="ECO:0000259" key="12">
    <source>
        <dbReference type="PROSITE" id="PS51918"/>
    </source>
</evidence>
<keyword evidence="9" id="KW-0411">Iron-sulfur</keyword>
<dbReference type="PANTHER" id="PTHR30538:SF1">
    <property type="entry name" value="L-LYSINE 2,3-AMINOMUTASE"/>
    <property type="match status" value="1"/>
</dbReference>
<evidence type="ECO:0000313" key="13">
    <source>
        <dbReference type="EMBL" id="CAF0689372.1"/>
    </source>
</evidence>
<name>A0A8J2BM88_9BACT</name>
<evidence type="ECO:0000256" key="9">
    <source>
        <dbReference type="ARBA" id="ARBA00023014"/>
    </source>
</evidence>
<dbReference type="Gene3D" id="3.20.20.70">
    <property type="entry name" value="Aldolase class I"/>
    <property type="match status" value="1"/>
</dbReference>
<evidence type="ECO:0000256" key="7">
    <source>
        <dbReference type="ARBA" id="ARBA00022898"/>
    </source>
</evidence>
<keyword evidence="5" id="KW-0949">S-adenosyl-L-methionine</keyword>
<evidence type="ECO:0000256" key="11">
    <source>
        <dbReference type="PIRSR" id="PIRSR603739-50"/>
    </source>
</evidence>
<evidence type="ECO:0000256" key="6">
    <source>
        <dbReference type="ARBA" id="ARBA00022723"/>
    </source>
</evidence>
<evidence type="ECO:0000256" key="8">
    <source>
        <dbReference type="ARBA" id="ARBA00023004"/>
    </source>
</evidence>
<dbReference type="Pfam" id="PF12544">
    <property type="entry name" value="LAM_C"/>
    <property type="match status" value="1"/>
</dbReference>
<dbReference type="SUPFAM" id="SSF102114">
    <property type="entry name" value="Radical SAM enzymes"/>
    <property type="match status" value="1"/>
</dbReference>
<dbReference type="InterPro" id="IPR058240">
    <property type="entry name" value="rSAM_sf"/>
</dbReference>
<reference evidence="13" key="1">
    <citation type="submission" date="2021-02" db="EMBL/GenBank/DDBJ databases">
        <authorList>
            <person name="Cremers G."/>
            <person name="Picone N."/>
        </authorList>
    </citation>
    <scope>NUCLEOTIDE SEQUENCE</scope>
    <source>
        <strain evidence="13">PQ17</strain>
    </source>
</reference>
<evidence type="ECO:0000256" key="1">
    <source>
        <dbReference type="ARBA" id="ARBA00001933"/>
    </source>
</evidence>
<dbReference type="SFLD" id="SFLDS00029">
    <property type="entry name" value="Radical_SAM"/>
    <property type="match status" value="1"/>
</dbReference>
<dbReference type="InterPro" id="IPR007197">
    <property type="entry name" value="rSAM"/>
</dbReference>
<comment type="caution">
    <text evidence="13">The sequence shown here is derived from an EMBL/GenBank/DDBJ whole genome shotgun (WGS) entry which is preliminary data.</text>
</comment>
<comment type="similarity">
    <text evidence="3">Belongs to the radical SAM superfamily. KamA family.</text>
</comment>
<dbReference type="InterPro" id="IPR025895">
    <property type="entry name" value="LAM_C_dom"/>
</dbReference>
<dbReference type="GO" id="GO:0046872">
    <property type="term" value="F:metal ion binding"/>
    <property type="evidence" value="ECO:0007669"/>
    <property type="project" value="UniProtKB-KW"/>
</dbReference>
<feature type="domain" description="Radical SAM core" evidence="12">
    <location>
        <begin position="195"/>
        <end position="407"/>
    </location>
</feature>
<keyword evidence="14" id="KW-1185">Reference proteome</keyword>
<dbReference type="PROSITE" id="PS51918">
    <property type="entry name" value="RADICAL_SAM"/>
    <property type="match status" value="1"/>
</dbReference>
<dbReference type="CDD" id="cd01335">
    <property type="entry name" value="Radical_SAM"/>
    <property type="match status" value="1"/>
</dbReference>
<dbReference type="SFLD" id="SFLDG01070">
    <property type="entry name" value="PLP-dependent"/>
    <property type="match status" value="1"/>
</dbReference>
<dbReference type="EC" id="5.4.3.2" evidence="13"/>